<protein>
    <submittedName>
        <fullName evidence="8">Cyclase family protein</fullName>
    </submittedName>
</protein>
<keyword evidence="9" id="KW-1185">Reference proteome</keyword>
<dbReference type="AlphaFoldDB" id="A0A7D5E7H1"/>
<dbReference type="InterPro" id="IPR007325">
    <property type="entry name" value="KFase/CYL"/>
</dbReference>
<dbReference type="PANTHER" id="PTHR31118:SF12">
    <property type="entry name" value="CYCLASE-LIKE PROTEIN 2"/>
    <property type="match status" value="1"/>
</dbReference>
<dbReference type="KEGG" id="mzi:HWN40_03600"/>
<dbReference type="GO" id="GO:0046872">
    <property type="term" value="F:metal ion binding"/>
    <property type="evidence" value="ECO:0007669"/>
    <property type="project" value="UniProtKB-KW"/>
</dbReference>
<dbReference type="PANTHER" id="PTHR31118">
    <property type="entry name" value="CYCLASE-LIKE PROTEIN 2"/>
    <property type="match status" value="1"/>
</dbReference>
<dbReference type="GeneID" id="55820729"/>
<evidence type="ECO:0000256" key="4">
    <source>
        <dbReference type="ARBA" id="ARBA00022723"/>
    </source>
</evidence>
<evidence type="ECO:0000256" key="3">
    <source>
        <dbReference type="ARBA" id="ARBA00011738"/>
    </source>
</evidence>
<evidence type="ECO:0000313" key="9">
    <source>
        <dbReference type="Proteomes" id="UP000509594"/>
    </source>
</evidence>
<comment type="pathway">
    <text evidence="2">Amino-acid degradation.</text>
</comment>
<evidence type="ECO:0000313" key="8">
    <source>
        <dbReference type="EMBL" id="QLC49411.1"/>
    </source>
</evidence>
<organism evidence="8 9">
    <name type="scientific">Methanolobus zinderi</name>
    <dbReference type="NCBI Taxonomy" id="536044"/>
    <lineage>
        <taxon>Archaea</taxon>
        <taxon>Methanobacteriati</taxon>
        <taxon>Methanobacteriota</taxon>
        <taxon>Stenosarchaea group</taxon>
        <taxon>Methanomicrobia</taxon>
        <taxon>Methanosarcinales</taxon>
        <taxon>Methanosarcinaceae</taxon>
        <taxon>Methanolobus</taxon>
    </lineage>
</organism>
<reference evidence="8 9" key="1">
    <citation type="submission" date="2020-06" db="EMBL/GenBank/DDBJ databases">
        <title>Methanolobus halotolerans sp. nov., isolated from a saline lake Tus in Siberia.</title>
        <authorList>
            <person name="Shen Y."/>
            <person name="Chen S.-C."/>
            <person name="Lai M.-C."/>
            <person name="Huang H.-H."/>
            <person name="Chiu H.-H."/>
            <person name="Tang S.-L."/>
            <person name="Rogozin D.Y."/>
            <person name="Degermendzhy A.G."/>
        </authorList>
    </citation>
    <scope>NUCLEOTIDE SEQUENCE [LARGE SCALE GENOMIC DNA]</scope>
    <source>
        <strain evidence="8 9">DSM 21339</strain>
    </source>
</reference>
<name>A0A7D5E7H1_9EURY</name>
<evidence type="ECO:0000256" key="2">
    <source>
        <dbReference type="ARBA" id="ARBA00005023"/>
    </source>
</evidence>
<dbReference type="GO" id="GO:0019441">
    <property type="term" value="P:L-tryptophan catabolic process to kynurenine"/>
    <property type="evidence" value="ECO:0007669"/>
    <property type="project" value="InterPro"/>
</dbReference>
<keyword evidence="7" id="KW-0823">Tryptophan catabolism</keyword>
<accession>A0A7D5E7H1</accession>
<dbReference type="InterPro" id="IPR037175">
    <property type="entry name" value="KFase_sf"/>
</dbReference>
<dbReference type="SUPFAM" id="SSF102198">
    <property type="entry name" value="Putative cyclase"/>
    <property type="match status" value="1"/>
</dbReference>
<sequence>MHRKIIDITEGISPETPVYPGDPETVIESVASVDFEGYAVSRVTFGTHTGTHVDAPAHIFEGGSHVEKIPIESLMGLALLLDLSFVSADISAEDLDLALESFNGDADDACILLIRTGSSCDSEDRSSPADPIFLGSDAGSWIVDHGFRTVGIDTLSVDIAPSLENHRLFLENGINIVENLNLCEAESGLYSFICLPLKLHGCEAAPARAILLDKAYFV</sequence>
<dbReference type="Gene3D" id="3.50.30.50">
    <property type="entry name" value="Putative cyclase"/>
    <property type="match status" value="1"/>
</dbReference>
<keyword evidence="5" id="KW-0378">Hydrolase</keyword>
<dbReference type="OrthoDB" id="9014at2157"/>
<evidence type="ECO:0000256" key="7">
    <source>
        <dbReference type="ARBA" id="ARBA00023079"/>
    </source>
</evidence>
<comment type="subunit">
    <text evidence="3">Homodimer.</text>
</comment>
<dbReference type="RefSeq" id="WP_176964474.1">
    <property type="nucleotide sequence ID" value="NZ_CP058215.1"/>
</dbReference>
<keyword evidence="6" id="KW-0862">Zinc</keyword>
<comment type="cofactor">
    <cofactor evidence="1">
        <name>Zn(2+)</name>
        <dbReference type="ChEBI" id="CHEBI:29105"/>
    </cofactor>
</comment>
<evidence type="ECO:0000256" key="5">
    <source>
        <dbReference type="ARBA" id="ARBA00022801"/>
    </source>
</evidence>
<dbReference type="Pfam" id="PF04199">
    <property type="entry name" value="Cyclase"/>
    <property type="match status" value="1"/>
</dbReference>
<dbReference type="GO" id="GO:0004061">
    <property type="term" value="F:arylformamidase activity"/>
    <property type="evidence" value="ECO:0007669"/>
    <property type="project" value="InterPro"/>
</dbReference>
<keyword evidence="4" id="KW-0479">Metal-binding</keyword>
<evidence type="ECO:0000256" key="1">
    <source>
        <dbReference type="ARBA" id="ARBA00001947"/>
    </source>
</evidence>
<dbReference type="FunFam" id="3.50.30.50:FF:000001">
    <property type="entry name" value="Kynurenine formamidase"/>
    <property type="match status" value="1"/>
</dbReference>
<gene>
    <name evidence="8" type="ORF">HWN40_03600</name>
</gene>
<evidence type="ECO:0000256" key="6">
    <source>
        <dbReference type="ARBA" id="ARBA00022833"/>
    </source>
</evidence>
<dbReference type="Proteomes" id="UP000509594">
    <property type="component" value="Chromosome"/>
</dbReference>
<proteinExistence type="predicted"/>
<dbReference type="EMBL" id="CP058215">
    <property type="protein sequence ID" value="QLC49411.1"/>
    <property type="molecule type" value="Genomic_DNA"/>
</dbReference>